<organism evidence="2 3">
    <name type="scientific">Mycena maculata</name>
    <dbReference type="NCBI Taxonomy" id="230809"/>
    <lineage>
        <taxon>Eukaryota</taxon>
        <taxon>Fungi</taxon>
        <taxon>Dikarya</taxon>
        <taxon>Basidiomycota</taxon>
        <taxon>Agaricomycotina</taxon>
        <taxon>Agaricomycetes</taxon>
        <taxon>Agaricomycetidae</taxon>
        <taxon>Agaricales</taxon>
        <taxon>Marasmiineae</taxon>
        <taxon>Mycenaceae</taxon>
        <taxon>Mycena</taxon>
    </lineage>
</organism>
<proteinExistence type="predicted"/>
<sequence>MTSPSPSSGMPGGSWTIQDEEPNGRIEPQDSGTPVDGLDGFVPSAEEAIGSRKPEGLRSEILELGNSAKLEEIVLLASPSRETWRVRISPDYDIEILGPIQQQDGGDVGISGPRHRYSPQQRRSRCLDTIFPDIRDDFHSASRASRDNAPVPSVLDLDWDFSQYDLSRIPNTDENALALAFQSLPVNGIAHDEAVDGTDSPSGTPPAGPSSPRSTLRPSDSPSRPVLRTETGVSSSSFGDSDNSQSVDRAVNGAEYPTGSTLPPSVPPSPEKIDETESPAASPFRPSLHHGQQSTPNDVNPTHFSPSTGTSSPGAPSTARPSVSPSNPSVRPDGGAASSSGFDSDDSETPSHQVSETADDQLLTPSSLGEAFNLPDQHDSESLPSAIIHPAPSSALSEYDDDNEDGADAHSDSDPEELEYLDEPPALTLMSFWLDPLPLDSGFGSPDDWEVVGPPSPNGLAQTQTAFALGHLPEIGGTTSTTPGEATGINEVLAEASAPLEDPLQSSSASLDERSTEAAGVTVLEETIHHADTEIEGDEKEPQESKGDQESGGGQQFPENDSLSQDDDWTPELPALHFHSPSLTDEVLSSPEFTTVAFRHGQEHSPGGGAAPTPILPRSRRVRVGSTSNIERTSILWAPQESKYVEHAGAARGKGKARSRARTLSGDSGFAETETVAPEVQTQADDELRAKYARLKKKYRIEKARVAGLARGTGRETEGWDEAKLGMLKKLFSWGFPIHFEDAIL</sequence>
<evidence type="ECO:0000313" key="2">
    <source>
        <dbReference type="EMBL" id="KAJ7760127.1"/>
    </source>
</evidence>
<feature type="region of interest" description="Disordered" evidence="1">
    <location>
        <begin position="496"/>
        <end position="577"/>
    </location>
</feature>
<protein>
    <submittedName>
        <fullName evidence="2">Uncharacterized protein</fullName>
    </submittedName>
</protein>
<evidence type="ECO:0000256" key="1">
    <source>
        <dbReference type="SAM" id="MobiDB-lite"/>
    </source>
</evidence>
<feature type="compositionally biased region" description="Low complexity" evidence="1">
    <location>
        <begin position="232"/>
        <end position="247"/>
    </location>
</feature>
<keyword evidence="3" id="KW-1185">Reference proteome</keyword>
<dbReference type="Proteomes" id="UP001215280">
    <property type="component" value="Unassembled WGS sequence"/>
</dbReference>
<dbReference type="AlphaFoldDB" id="A0AAD7J9G2"/>
<dbReference type="EMBL" id="JARJLG010000050">
    <property type="protein sequence ID" value="KAJ7760127.1"/>
    <property type="molecule type" value="Genomic_DNA"/>
</dbReference>
<gene>
    <name evidence="2" type="ORF">DFH07DRAFT_940049</name>
</gene>
<feature type="region of interest" description="Disordered" evidence="1">
    <location>
        <begin position="649"/>
        <end position="669"/>
    </location>
</feature>
<accession>A0AAD7J9G2</accession>
<feature type="region of interest" description="Disordered" evidence="1">
    <location>
        <begin position="1"/>
        <end position="42"/>
    </location>
</feature>
<evidence type="ECO:0000313" key="3">
    <source>
        <dbReference type="Proteomes" id="UP001215280"/>
    </source>
</evidence>
<feature type="compositionally biased region" description="Basic and acidic residues" evidence="1">
    <location>
        <begin position="540"/>
        <end position="549"/>
    </location>
</feature>
<feature type="compositionally biased region" description="Low complexity" evidence="1">
    <location>
        <begin position="305"/>
        <end position="342"/>
    </location>
</feature>
<reference evidence="2" key="1">
    <citation type="submission" date="2023-03" db="EMBL/GenBank/DDBJ databases">
        <title>Massive genome expansion in bonnet fungi (Mycena s.s.) driven by repeated elements and novel gene families across ecological guilds.</title>
        <authorList>
            <consortium name="Lawrence Berkeley National Laboratory"/>
            <person name="Harder C.B."/>
            <person name="Miyauchi S."/>
            <person name="Viragh M."/>
            <person name="Kuo A."/>
            <person name="Thoen E."/>
            <person name="Andreopoulos B."/>
            <person name="Lu D."/>
            <person name="Skrede I."/>
            <person name="Drula E."/>
            <person name="Henrissat B."/>
            <person name="Morin E."/>
            <person name="Kohler A."/>
            <person name="Barry K."/>
            <person name="LaButti K."/>
            <person name="Morin E."/>
            <person name="Salamov A."/>
            <person name="Lipzen A."/>
            <person name="Mereny Z."/>
            <person name="Hegedus B."/>
            <person name="Baldrian P."/>
            <person name="Stursova M."/>
            <person name="Weitz H."/>
            <person name="Taylor A."/>
            <person name="Grigoriev I.V."/>
            <person name="Nagy L.G."/>
            <person name="Martin F."/>
            <person name="Kauserud H."/>
        </authorList>
    </citation>
    <scope>NUCLEOTIDE SEQUENCE</scope>
    <source>
        <strain evidence="2">CBHHK188m</strain>
    </source>
</reference>
<feature type="region of interest" description="Disordered" evidence="1">
    <location>
        <begin position="191"/>
        <end position="423"/>
    </location>
</feature>
<name>A0AAD7J9G2_9AGAR</name>
<comment type="caution">
    <text evidence="2">The sequence shown here is derived from an EMBL/GenBank/DDBJ whole genome shotgun (WGS) entry which is preliminary data.</text>
</comment>
<feature type="compositionally biased region" description="Polar residues" evidence="1">
    <location>
        <begin position="290"/>
        <end position="304"/>
    </location>
</feature>